<keyword evidence="3" id="KW-1185">Reference proteome</keyword>
<organism evidence="2 3">
    <name type="scientific">Pseudocercospora fuligena</name>
    <dbReference type="NCBI Taxonomy" id="685502"/>
    <lineage>
        <taxon>Eukaryota</taxon>
        <taxon>Fungi</taxon>
        <taxon>Dikarya</taxon>
        <taxon>Ascomycota</taxon>
        <taxon>Pezizomycotina</taxon>
        <taxon>Dothideomycetes</taxon>
        <taxon>Dothideomycetidae</taxon>
        <taxon>Mycosphaerellales</taxon>
        <taxon>Mycosphaerellaceae</taxon>
        <taxon>Pseudocercospora</taxon>
    </lineage>
</organism>
<evidence type="ECO:0000256" key="1">
    <source>
        <dbReference type="SAM" id="SignalP"/>
    </source>
</evidence>
<gene>
    <name evidence="2" type="ORF">HII31_02850</name>
</gene>
<dbReference type="Pfam" id="PF05630">
    <property type="entry name" value="NPP1"/>
    <property type="match status" value="1"/>
</dbReference>
<accession>A0A8H6RRZ1</accession>
<dbReference type="Proteomes" id="UP000660729">
    <property type="component" value="Unassembled WGS sequence"/>
</dbReference>
<reference evidence="2" key="1">
    <citation type="submission" date="2020-04" db="EMBL/GenBank/DDBJ databases">
        <title>Draft genome resource of the tomato pathogen Pseudocercospora fuligena.</title>
        <authorList>
            <person name="Zaccaron A."/>
        </authorList>
    </citation>
    <scope>NUCLEOTIDE SEQUENCE</scope>
    <source>
        <strain evidence="2">PF001</strain>
    </source>
</reference>
<feature type="signal peptide" evidence="1">
    <location>
        <begin position="1"/>
        <end position="25"/>
    </location>
</feature>
<name>A0A8H6RRZ1_9PEZI</name>
<sequence length="312" mass="35207">MKNKYGVLLCLFGLLASLLPSLAKADVLPRLPQKASPGAIKFQPALDFDEDVCYYTAAVDEMGDINPGLPNKDQKHSHCRHPDRLENLNVYVRQRCNGGWCAYLYDYYAEMDNPPALSTVGGHRNEWEHVVVWTKYTQLDALGWPLDETISHVSTSAHGDFYTHHAKHVNWMDFSDGDGPNHPLIVVHHKGGLNASLRPAETHDMEEEPENCTGEWVRGDLVQMETIDKGLKKALEDADWGGPNAAVLHGLNDYLKDAMPKEAKGAFDPKLENKPLYFELKGYEAQVSNYGWYRDPSQIPPEVQARRWVARL</sequence>
<keyword evidence="1" id="KW-0732">Signal</keyword>
<comment type="caution">
    <text evidence="2">The sequence shown here is derived from an EMBL/GenBank/DDBJ whole genome shotgun (WGS) entry which is preliminary data.</text>
</comment>
<dbReference type="PANTHER" id="PTHR33657:SF6">
    <property type="entry name" value="SECRETED PROTEIN"/>
    <property type="match status" value="1"/>
</dbReference>
<dbReference type="OrthoDB" id="89086at2759"/>
<evidence type="ECO:0000313" key="2">
    <source>
        <dbReference type="EMBL" id="KAF7195833.1"/>
    </source>
</evidence>
<dbReference type="EMBL" id="JABCIY010000036">
    <property type="protein sequence ID" value="KAF7195833.1"/>
    <property type="molecule type" value="Genomic_DNA"/>
</dbReference>
<evidence type="ECO:0000313" key="3">
    <source>
        <dbReference type="Proteomes" id="UP000660729"/>
    </source>
</evidence>
<dbReference type="PANTHER" id="PTHR33657">
    <property type="entry name" value="DOMAIN PROTEIN, PUTATIVE (AFU_ORTHOLOGUE AFUA_5G00600)-RELATED"/>
    <property type="match status" value="1"/>
</dbReference>
<dbReference type="InterPro" id="IPR008701">
    <property type="entry name" value="NPP1"/>
</dbReference>
<protein>
    <submittedName>
        <fullName evidence="2">NLP effector protein 3</fullName>
    </submittedName>
</protein>
<feature type="chain" id="PRO_5034401427" evidence="1">
    <location>
        <begin position="26"/>
        <end position="312"/>
    </location>
</feature>
<dbReference type="AlphaFoldDB" id="A0A8H6RRZ1"/>
<proteinExistence type="predicted"/>